<keyword evidence="7" id="KW-0472">Membrane</keyword>
<evidence type="ECO:0000313" key="15">
    <source>
        <dbReference type="Proteomes" id="UP000472267"/>
    </source>
</evidence>
<evidence type="ECO:0000256" key="10">
    <source>
        <dbReference type="SAM" id="Coils"/>
    </source>
</evidence>
<dbReference type="InterPro" id="IPR043162">
    <property type="entry name" value="DOCK_C_lobe_C"/>
</dbReference>
<dbReference type="SUPFAM" id="SSF50044">
    <property type="entry name" value="SH3-domain"/>
    <property type="match status" value="1"/>
</dbReference>
<evidence type="ECO:0000313" key="14">
    <source>
        <dbReference type="Ensembl" id="ENSSFAP00005041745.1"/>
    </source>
</evidence>
<dbReference type="Pfam" id="PF06920">
    <property type="entry name" value="DHR-2_Lobe_A"/>
    <property type="match status" value="1"/>
</dbReference>
<dbReference type="InterPro" id="IPR046773">
    <property type="entry name" value="DOCKER_Lobe_C"/>
</dbReference>
<organism evidence="14 15">
    <name type="scientific">Salarias fasciatus</name>
    <name type="common">Jewelled blenny</name>
    <name type="synonym">Blennius fasciatus</name>
    <dbReference type="NCBI Taxonomy" id="181472"/>
    <lineage>
        <taxon>Eukaryota</taxon>
        <taxon>Metazoa</taxon>
        <taxon>Chordata</taxon>
        <taxon>Craniata</taxon>
        <taxon>Vertebrata</taxon>
        <taxon>Euteleostomi</taxon>
        <taxon>Actinopterygii</taxon>
        <taxon>Neopterygii</taxon>
        <taxon>Teleostei</taxon>
        <taxon>Neoteleostei</taxon>
        <taxon>Acanthomorphata</taxon>
        <taxon>Ovalentaria</taxon>
        <taxon>Blenniimorphae</taxon>
        <taxon>Blenniiformes</taxon>
        <taxon>Blennioidei</taxon>
        <taxon>Blenniidae</taxon>
        <taxon>Salariinae</taxon>
        <taxon>Salarias</taxon>
    </lineage>
</organism>
<protein>
    <recommendedName>
        <fullName evidence="16">Dedicator of cytokinesis 1</fullName>
    </recommendedName>
</protein>
<dbReference type="GO" id="GO:0031267">
    <property type="term" value="F:small GTPase binding"/>
    <property type="evidence" value="ECO:0007669"/>
    <property type="project" value="TreeGrafter"/>
</dbReference>
<evidence type="ECO:0000256" key="5">
    <source>
        <dbReference type="ARBA" id="ARBA00022553"/>
    </source>
</evidence>
<reference evidence="14" key="2">
    <citation type="submission" date="2025-08" db="UniProtKB">
        <authorList>
            <consortium name="Ensembl"/>
        </authorList>
    </citation>
    <scope>IDENTIFICATION</scope>
</reference>
<name>A0A672ILM8_SALFA</name>
<dbReference type="InterPro" id="IPR032376">
    <property type="entry name" value="DOCK_N"/>
</dbReference>
<dbReference type="GO" id="GO:0005085">
    <property type="term" value="F:guanyl-nucleotide exchange factor activity"/>
    <property type="evidence" value="ECO:0007669"/>
    <property type="project" value="UniProtKB-KW"/>
</dbReference>
<evidence type="ECO:0000256" key="8">
    <source>
        <dbReference type="PROSITE-ProRule" id="PRU00192"/>
    </source>
</evidence>
<dbReference type="InterPro" id="IPR027007">
    <property type="entry name" value="C2_DOCK-type_domain"/>
</dbReference>
<gene>
    <name evidence="14" type="primary">dock1</name>
</gene>
<evidence type="ECO:0000256" key="4">
    <source>
        <dbReference type="ARBA" id="ARBA00022490"/>
    </source>
</evidence>
<dbReference type="Gene3D" id="2.30.30.40">
    <property type="entry name" value="SH3 Domains"/>
    <property type="match status" value="1"/>
</dbReference>
<keyword evidence="6" id="KW-0344">Guanine-nucleotide releasing factor</keyword>
<dbReference type="PROSITE" id="PS51651">
    <property type="entry name" value="DOCKER"/>
    <property type="match status" value="1"/>
</dbReference>
<dbReference type="InterPro" id="IPR046770">
    <property type="entry name" value="DOCKER_Lobe_B"/>
</dbReference>
<dbReference type="InterPro" id="IPR036028">
    <property type="entry name" value="SH3-like_dom_sf"/>
</dbReference>
<dbReference type="GO" id="GO:0005737">
    <property type="term" value="C:cytoplasm"/>
    <property type="evidence" value="ECO:0007669"/>
    <property type="project" value="UniProtKB-SubCell"/>
</dbReference>
<dbReference type="InterPro" id="IPR016024">
    <property type="entry name" value="ARM-type_fold"/>
</dbReference>
<dbReference type="GO" id="GO:0005886">
    <property type="term" value="C:plasma membrane"/>
    <property type="evidence" value="ECO:0007669"/>
    <property type="project" value="TreeGrafter"/>
</dbReference>
<reference evidence="14" key="3">
    <citation type="submission" date="2025-09" db="UniProtKB">
        <authorList>
            <consortium name="Ensembl"/>
        </authorList>
    </citation>
    <scope>IDENTIFICATION</scope>
</reference>
<dbReference type="PROSITE" id="PS50002">
    <property type="entry name" value="SH3"/>
    <property type="match status" value="1"/>
</dbReference>
<sequence length="1585" mass="184555">ATREAEPIYNYDARGEEELSLQIGDTVHILETHEDWYRGHRLRRKSKKGIFPACYIHLKEATVEGSGLETVIPTELPLVQEVTTTLREWATIWRDLYVGDKREMFNCVRDMIYDLIEWRSQILSGTLPQDELTELKQKVTSKIDYGNKYLDLDLVVRDKDGNILDPELTSTISLFRAHEAASKQIEDRIQEEKVLSPKRLRQAKFASTPAFALFVTLKNVVCKIGEDAEVLMSLYDPVESKFISENYLVKWSSSGLVKDIDQLHNLRAVFTDLGSEDLKREKISFVCQIVRVGRMELRDNNTKKLTSGLRRPFGVAVMDVTDIITGKMDDEDKQHFIPFQPLALDDAIRHKQLNISRFSPRVAGESDFLQTVINKVITAKEVNHKGQGLWVTLKLLPGDIHQIRKDFPHLVDRSTAVARKMGFPEIIMPGDVRNDIYVTLVQGDFDKGSKTTPKNVEVTMSVYDEDGKKLENVIFPGAGDDGINEYKSVIYYQVKQPRWFETIKVAIPIEDVNRSHLRFTFRHRSSQDSKDKSEKIFALSFVKLMRYDGTTLRDGEHDLIVYKVIAKKLEDSSLYLNLPSTKLELEEKGYSTTGKSTQNLGTCTISKDSFQISTLVCSTKLTQNVDLLGLLKWRSNTSLLQQNLRQLMKVEGGEVVKFLQDTLDALFNIMMENSDSDTFDTLVFDALVFIIGLIADRKFQHFNPVLETYIRKHFSATLAYTKLTKVLKNYVDNAEKLTEQLLKAMKALEYIFKFIVRSRVLFNQCVPQYTQYTHQTALAVRGRYNELKKIDREILYCREILLPLMTEQLKFHLEKREEPKACCQLLSDILEVLYRKDVGPTQWHVQIIMEKLLRTVNRTVISMGRDSPHIGSFVASMTATLRQMDDYHYAHLISTFGKIRSDVVDFLMETFIMFKDLIGKNVYPSDWIIMNMMQNKVFLRAINQYAAVLNKKFLDQTNFELQLWNNYFHLAVAFLTQESLQLENFSSDKRAKIFHKYQDMRRQIGFEIRDMWYNLGPHKIKFIPEMVGPILEMTLVPEIELRKATIPIFFDMMQCEFHFTCSFQRFENEIITKLDHEVEGGRGDEQYKVLFQKILLEHCRKHKYLARNGETFVTLVVRLLERLLDYRTIMHDENKENRMSCTVNVLNFYKEIDREEMYIRYLYKLCDLHKECDNYTEAAYTLLLHAKLLKWSDEPCAAHLTQRDGYQASTQGQLKDQLYQQIINYFDKGKMWEEAIILGKELAEQYENEMFDFEQLSASLRKQAQFYENIVKVIRPKPDYFAVGYYGTGFPSFLRNKMFIYRGKEYERREDFEARLLTQFPNAEKMKTTTPPSEDTKSSSGQYIQCFTVKPILDLPAKFQNKPVSEQIVSFYTVNEVHKFQYSRPVRKGEKDPDNEFANMWIERTTYTTAYKLPGILRWFEVKSVSTEEISPLENAMETMQLTNEKISSMVQRHLSDPNLPINPLSMLLNGIVDPAVMGGFTNYEKAFFNEKYMLEHPEDLEKIEKLKDLIAWQIPHLAEGVRIHGEKVTEALRPFHDRLEACFKQLREKVEKQYGVKTLASFFFPSAFCDLKVPCSFIVELNLL</sequence>
<dbReference type="SMART" id="SM00326">
    <property type="entry name" value="SH3"/>
    <property type="match status" value="1"/>
</dbReference>
<keyword evidence="4" id="KW-0963">Cytoplasm</keyword>
<evidence type="ECO:0000256" key="6">
    <source>
        <dbReference type="ARBA" id="ARBA00022658"/>
    </source>
</evidence>
<dbReference type="InterPro" id="IPR035892">
    <property type="entry name" value="C2_domain_sf"/>
</dbReference>
<dbReference type="Pfam" id="PF20422">
    <property type="entry name" value="DHR-2_Lobe_B"/>
    <property type="match status" value="1"/>
</dbReference>
<dbReference type="InterPro" id="IPR001452">
    <property type="entry name" value="SH3_domain"/>
</dbReference>
<dbReference type="Pfam" id="PF00018">
    <property type="entry name" value="SH3_1"/>
    <property type="match status" value="1"/>
</dbReference>
<dbReference type="FunFam" id="2.60.40.150:FF:000044">
    <property type="entry name" value="dedicator of cytokinesis protein 1"/>
    <property type="match status" value="1"/>
</dbReference>
<dbReference type="InterPro" id="IPR042455">
    <property type="entry name" value="DOCK_N_sub1"/>
</dbReference>
<dbReference type="Gene3D" id="1.25.40.410">
    <property type="match status" value="1"/>
</dbReference>
<dbReference type="InterPro" id="IPR026791">
    <property type="entry name" value="DOCK"/>
</dbReference>
<accession>A0A672ILM8</accession>
<dbReference type="Pfam" id="PF14429">
    <property type="entry name" value="DOCK-C2"/>
    <property type="match status" value="1"/>
</dbReference>
<comment type="subcellular location">
    <subcellularLocation>
        <location evidence="2">Cytoplasm</location>
    </subcellularLocation>
    <subcellularLocation>
        <location evidence="1">Membrane</location>
    </subcellularLocation>
</comment>
<dbReference type="Gene3D" id="1.20.58.740">
    <property type="match status" value="1"/>
</dbReference>
<dbReference type="CDD" id="cd08694">
    <property type="entry name" value="C2_Dock-A"/>
    <property type="match status" value="1"/>
</dbReference>
<evidence type="ECO:0000256" key="9">
    <source>
        <dbReference type="PROSITE-ProRule" id="PRU00983"/>
    </source>
</evidence>
<feature type="domain" description="SH3" evidence="11">
    <location>
        <begin position="1"/>
        <end position="61"/>
    </location>
</feature>
<evidence type="ECO:0008006" key="16">
    <source>
        <dbReference type="Google" id="ProtNLM"/>
    </source>
</evidence>
<dbReference type="Pfam" id="PF16172">
    <property type="entry name" value="DOCK_N"/>
    <property type="match status" value="1"/>
</dbReference>
<keyword evidence="3 8" id="KW-0728">SH3 domain</keyword>
<evidence type="ECO:0000256" key="7">
    <source>
        <dbReference type="ARBA" id="ARBA00023136"/>
    </source>
</evidence>
<dbReference type="Gene3D" id="2.60.40.150">
    <property type="entry name" value="C2 domain"/>
    <property type="match status" value="1"/>
</dbReference>
<dbReference type="FunFam" id="1.20.1270.350:FF:000001">
    <property type="entry name" value="dedicator of cytokinesis protein 4"/>
    <property type="match status" value="1"/>
</dbReference>
<evidence type="ECO:0000259" key="13">
    <source>
        <dbReference type="PROSITE" id="PS51651"/>
    </source>
</evidence>
<keyword evidence="5" id="KW-0597">Phosphoprotein</keyword>
<dbReference type="InterPro" id="IPR046769">
    <property type="entry name" value="DOCKER_Lobe_A"/>
</dbReference>
<dbReference type="Ensembl" id="ENSSFAT00005043267.1">
    <property type="protein sequence ID" value="ENSSFAP00005041745.1"/>
    <property type="gene ID" value="ENSSFAG00005005884.1"/>
</dbReference>
<feature type="coiled-coil region" evidence="10">
    <location>
        <begin position="720"/>
        <end position="747"/>
    </location>
</feature>
<dbReference type="FunFam" id="1.20.58.740:FF:000004">
    <property type="entry name" value="Dedicator of cytokinesis protein 1"/>
    <property type="match status" value="1"/>
</dbReference>
<evidence type="ECO:0000256" key="3">
    <source>
        <dbReference type="ARBA" id="ARBA00022443"/>
    </source>
</evidence>
<dbReference type="PANTHER" id="PTHR45653:SF1">
    <property type="entry name" value="DEDICATOR OF CYTOKINESIS PROTEIN 1"/>
    <property type="match status" value="1"/>
</dbReference>
<dbReference type="Gene3D" id="1.20.1270.350">
    <property type="entry name" value="Dedicator of cytokinesis N-terminal subdomain"/>
    <property type="match status" value="1"/>
</dbReference>
<dbReference type="SUPFAM" id="SSF48371">
    <property type="entry name" value="ARM repeat"/>
    <property type="match status" value="1"/>
</dbReference>
<dbReference type="GO" id="GO:0007264">
    <property type="term" value="P:small GTPase-mediated signal transduction"/>
    <property type="evidence" value="ECO:0007669"/>
    <property type="project" value="InterPro"/>
</dbReference>
<comment type="similarity">
    <text evidence="9">Belongs to the DOCK family.</text>
</comment>
<reference evidence="14" key="1">
    <citation type="submission" date="2019-06" db="EMBL/GenBank/DDBJ databases">
        <authorList>
            <consortium name="Wellcome Sanger Institute Data Sharing"/>
        </authorList>
    </citation>
    <scope>NUCLEOTIDE SEQUENCE [LARGE SCALE GENOMIC DNA]</scope>
</reference>
<evidence type="ECO:0000256" key="2">
    <source>
        <dbReference type="ARBA" id="ARBA00004496"/>
    </source>
</evidence>
<dbReference type="GO" id="GO:0007520">
    <property type="term" value="P:myoblast fusion"/>
    <property type="evidence" value="ECO:0007669"/>
    <property type="project" value="TreeGrafter"/>
</dbReference>
<dbReference type="Pfam" id="PF23554">
    <property type="entry name" value="TPR_DOCK"/>
    <property type="match status" value="2"/>
</dbReference>
<dbReference type="PANTHER" id="PTHR45653">
    <property type="entry name" value="DEDICATOR OF CYTOKINESIS"/>
    <property type="match status" value="1"/>
</dbReference>
<feature type="domain" description="DOCKER" evidence="13">
    <location>
        <begin position="1149"/>
        <end position="1560"/>
    </location>
</feature>
<dbReference type="Proteomes" id="UP000472267">
    <property type="component" value="Chromosome 8"/>
</dbReference>
<keyword evidence="10" id="KW-0175">Coiled coil</keyword>
<dbReference type="InterPro" id="IPR047026">
    <property type="entry name" value="DOCK1_C2"/>
</dbReference>
<dbReference type="GO" id="GO:0016477">
    <property type="term" value="P:cell migration"/>
    <property type="evidence" value="ECO:0007669"/>
    <property type="project" value="TreeGrafter"/>
</dbReference>
<feature type="domain" description="C2 DOCK-type" evidence="12">
    <location>
        <begin position="433"/>
        <end position="617"/>
    </location>
</feature>
<dbReference type="InterPro" id="IPR027357">
    <property type="entry name" value="DOCKER_dom"/>
</dbReference>
<proteinExistence type="inferred from homology"/>
<dbReference type="Pfam" id="PF20421">
    <property type="entry name" value="DHR-2_Lobe_C"/>
    <property type="match status" value="1"/>
</dbReference>
<evidence type="ECO:0000256" key="1">
    <source>
        <dbReference type="ARBA" id="ARBA00004370"/>
    </source>
</evidence>
<dbReference type="PROSITE" id="PS51650">
    <property type="entry name" value="C2_DOCK"/>
    <property type="match status" value="1"/>
</dbReference>
<evidence type="ECO:0000259" key="11">
    <source>
        <dbReference type="PROSITE" id="PS50002"/>
    </source>
</evidence>
<keyword evidence="15" id="KW-1185">Reference proteome</keyword>
<dbReference type="FunFam" id="1.25.40.410:FF:000004">
    <property type="entry name" value="Dedicator of cytokinesis protein 1"/>
    <property type="match status" value="1"/>
</dbReference>
<dbReference type="InterPro" id="IPR056372">
    <property type="entry name" value="TPR_DOCK"/>
</dbReference>
<evidence type="ECO:0000259" key="12">
    <source>
        <dbReference type="PROSITE" id="PS51650"/>
    </source>
</evidence>
<dbReference type="InterPro" id="IPR043161">
    <property type="entry name" value="DOCK_C_lobe_A"/>
</dbReference>